<sequence>MQEYKMLRNVYQLFLFEDARIFRNKGVNSLQNSHYLLALLYRDTVCIQAIIQSLLALHKSVMTRLTVTGQFKKYIDDLQSFLQMYYYLHDKTSSKSKRPDPSIFTYDDKPYFNDKCGFYYKIKYATNTSEDSEFFKFVTDSENTFEQFFEPQLFPKRTGGQYSYSKIKNLLPDYAPWLGFQVKSHYLTLQKNVNIFDDEDLAFIKHYIFKRDVYNRSQLRRLLFKYHPDKNQKYSKVSAILLAKCKAMLKRCNV</sequence>
<accession>A0A1S5YDW1</accession>
<dbReference type="Proteomes" id="UP000203651">
    <property type="component" value="Segment"/>
</dbReference>
<dbReference type="GeneID" id="39105854"/>
<dbReference type="EMBL" id="KX855660">
    <property type="protein sequence ID" value="AQQ80290.1"/>
    <property type="molecule type" value="Genomic_DNA"/>
</dbReference>
<proteinExistence type="predicted"/>
<protein>
    <submittedName>
        <fullName evidence="1">ORF23</fullName>
    </submittedName>
</protein>
<evidence type="ECO:0000313" key="1">
    <source>
        <dbReference type="EMBL" id="AQQ80290.1"/>
    </source>
</evidence>
<keyword evidence="2" id="KW-1185">Reference proteome</keyword>
<organism evidence="1 2">
    <name type="scientific">Betabaculovirus altermyunipunctae</name>
    <dbReference type="NCBI Taxonomy" id="3051996"/>
    <lineage>
        <taxon>Viruses</taxon>
        <taxon>Viruses incertae sedis</taxon>
        <taxon>Naldaviricetes</taxon>
        <taxon>Lefavirales</taxon>
        <taxon>Baculoviridae</taxon>
        <taxon>Betabaculovirus</taxon>
    </lineage>
</organism>
<reference evidence="1 2" key="1">
    <citation type="journal article" date="2017" name="PLoS ONE">
        <title>The Complete Genome Sequence of a Second Distinct Betabaculovirus from the True Armyworm, Mythimna unipuncta.</title>
        <authorList>
            <person name="Harrison R.L."/>
            <person name="Rowley D.L."/>
            <person name="Mowery J."/>
            <person name="Bauchan G.R."/>
            <person name="Theilmann D.A."/>
            <person name="Rohrmann G.F."/>
            <person name="Erlandson M.A."/>
        </authorList>
    </citation>
    <scope>NUCLEOTIDE SEQUENCE [LARGE SCALE GENOMIC DNA]</scope>
    <source>
        <strain evidence="1">MyunGV#8</strain>
    </source>
</reference>
<dbReference type="RefSeq" id="YP_009345741.1">
    <property type="nucleotide sequence ID" value="NC_033780.2"/>
</dbReference>
<dbReference type="KEGG" id="vg:39105854"/>
<evidence type="ECO:0000313" key="2">
    <source>
        <dbReference type="Proteomes" id="UP000203651"/>
    </source>
</evidence>
<name>A0A1S5YDW1_9BBAC</name>